<gene>
    <name evidence="1" type="ORF">Gasu_63860</name>
</gene>
<dbReference type="EMBL" id="KB454693">
    <property type="protein sequence ID" value="EME25956.1"/>
    <property type="molecule type" value="Genomic_DNA"/>
</dbReference>
<dbReference type="GeneID" id="17084948"/>
<name>M2VS68_GALSU</name>
<dbReference type="RefSeq" id="XP_005702476.1">
    <property type="nucleotide sequence ID" value="XM_005702419.1"/>
</dbReference>
<evidence type="ECO:0000313" key="2">
    <source>
        <dbReference type="Proteomes" id="UP000030680"/>
    </source>
</evidence>
<keyword evidence="2" id="KW-1185">Reference proteome</keyword>
<protein>
    <submittedName>
        <fullName evidence="1">Uncharacterized protein</fullName>
    </submittedName>
</protein>
<proteinExistence type="predicted"/>
<accession>M2VS68</accession>
<dbReference type="KEGG" id="gsl:Gasu_63860"/>
<dbReference type="Gramene" id="EME25956">
    <property type="protein sequence ID" value="EME25956"/>
    <property type="gene ID" value="Gasu_63860"/>
</dbReference>
<organism evidence="1 2">
    <name type="scientific">Galdieria sulphuraria</name>
    <name type="common">Red alga</name>
    <dbReference type="NCBI Taxonomy" id="130081"/>
    <lineage>
        <taxon>Eukaryota</taxon>
        <taxon>Rhodophyta</taxon>
        <taxon>Bangiophyceae</taxon>
        <taxon>Galdieriales</taxon>
        <taxon>Galdieriaceae</taxon>
        <taxon>Galdieria</taxon>
    </lineage>
</organism>
<dbReference type="AlphaFoldDB" id="M2VS68"/>
<evidence type="ECO:0000313" key="1">
    <source>
        <dbReference type="EMBL" id="EME25956.1"/>
    </source>
</evidence>
<dbReference type="Proteomes" id="UP000030680">
    <property type="component" value="Unassembled WGS sequence"/>
</dbReference>
<reference evidence="2" key="1">
    <citation type="journal article" date="2013" name="Science">
        <title>Gene transfer from bacteria and archaea facilitated evolution of an extremophilic eukaryote.</title>
        <authorList>
            <person name="Schonknecht G."/>
            <person name="Chen W.H."/>
            <person name="Ternes C.M."/>
            <person name="Barbier G.G."/>
            <person name="Shrestha R.P."/>
            <person name="Stanke M."/>
            <person name="Brautigam A."/>
            <person name="Baker B.J."/>
            <person name="Banfield J.F."/>
            <person name="Garavito R.M."/>
            <person name="Carr K."/>
            <person name="Wilkerson C."/>
            <person name="Rensing S.A."/>
            <person name="Gagneul D."/>
            <person name="Dickenson N.E."/>
            <person name="Oesterhelt C."/>
            <person name="Lercher M.J."/>
            <person name="Weber A.P."/>
        </authorList>
    </citation>
    <scope>NUCLEOTIDE SEQUENCE [LARGE SCALE GENOMIC DNA]</scope>
    <source>
        <strain evidence="2">074W</strain>
    </source>
</reference>
<sequence>MGNKATCVKQYLRVKSAADLFFSQHTESHAVESSGCVWIVYKVALKETHEGLVELLQCYTSAHVDVIVSD</sequence>